<proteinExistence type="predicted"/>
<evidence type="ECO:0000313" key="2">
    <source>
        <dbReference type="Proteomes" id="UP001239111"/>
    </source>
</evidence>
<accession>A0ACC2PGA2</accession>
<name>A0ACC2PGA2_9HYME</name>
<reference evidence="1" key="1">
    <citation type="submission" date="2023-04" db="EMBL/GenBank/DDBJ databases">
        <title>A chromosome-level genome assembly of the parasitoid wasp Eretmocerus hayati.</title>
        <authorList>
            <person name="Zhong Y."/>
            <person name="Liu S."/>
            <person name="Liu Y."/>
        </authorList>
    </citation>
    <scope>NUCLEOTIDE SEQUENCE</scope>
    <source>
        <strain evidence="1">ZJU_SS_LIU_2023</strain>
    </source>
</reference>
<organism evidence="1 2">
    <name type="scientific">Eretmocerus hayati</name>
    <dbReference type="NCBI Taxonomy" id="131215"/>
    <lineage>
        <taxon>Eukaryota</taxon>
        <taxon>Metazoa</taxon>
        <taxon>Ecdysozoa</taxon>
        <taxon>Arthropoda</taxon>
        <taxon>Hexapoda</taxon>
        <taxon>Insecta</taxon>
        <taxon>Pterygota</taxon>
        <taxon>Neoptera</taxon>
        <taxon>Endopterygota</taxon>
        <taxon>Hymenoptera</taxon>
        <taxon>Apocrita</taxon>
        <taxon>Proctotrupomorpha</taxon>
        <taxon>Chalcidoidea</taxon>
        <taxon>Aphelinidae</taxon>
        <taxon>Aphelininae</taxon>
        <taxon>Eretmocerus</taxon>
    </lineage>
</organism>
<dbReference type="Proteomes" id="UP001239111">
    <property type="component" value="Chromosome 1"/>
</dbReference>
<gene>
    <name evidence="1" type="ORF">QAD02_018164</name>
</gene>
<dbReference type="EMBL" id="CM056741">
    <property type="protein sequence ID" value="KAJ8682372.1"/>
    <property type="molecule type" value="Genomic_DNA"/>
</dbReference>
<evidence type="ECO:0000313" key="1">
    <source>
        <dbReference type="EMBL" id="KAJ8682372.1"/>
    </source>
</evidence>
<keyword evidence="2" id="KW-1185">Reference proteome</keyword>
<sequence length="602" mass="69792">MVIAGTFDDLSPLSRKIIQRAEEDCGAMISDHDGIDQMTNFHDANWKSPSYEGSILGPSTLTIGIVETWHEFDCSREMSTALEVFYEQGPFRTSKFLINLITDHEFDLEHILRNSWSTYGFVDTTIIQWILNDRIQGISINVTHELSHQVFVHSYNPFNNTFRSEALIERTKLFPEKLKDLYGYSLVTTLEFARPPHAMVNKLTEKPYRETWIFLTRMLMEAINCTLRIKTEDELSTFKPQAFPTLHAPVLRYHQSYGSILDNDPEDEWSWRLFYHSNLGTIHIPSPVFLHLYVLQTKSYRDDVSFAAIVAFGGLFFTAFIFAVWGQFLGLKDRNWSFLNILTAQMGGSVAHGRPMKLSEMIFQMSIYIATFIIVTLGTDYMLQIFILHHEPREIRTTKELADSDIFFIVDMDDFWDFADLPHGDFEIEIIKSRIHVKLPDQGFYAFCKLPSRDLSEMVDTKINLCISHSENKQFILPSDSKFQINKIEDPILMIMPSMEFAIERPFLKKRLNMMVDKFSEVGLIDMWRNSRRRMYNSSGDSQSTTRVKEDQIEARPLQDQLWPILVVGSTVSIAALIAELIWKRFIEGTEIGNLVSAFYRL</sequence>
<comment type="caution">
    <text evidence="1">The sequence shown here is derived from an EMBL/GenBank/DDBJ whole genome shotgun (WGS) entry which is preliminary data.</text>
</comment>
<protein>
    <submittedName>
        <fullName evidence="1">Uncharacterized protein</fullName>
    </submittedName>
</protein>